<dbReference type="OrthoDB" id="3219854at2759"/>
<dbReference type="Proteomes" id="UP000567179">
    <property type="component" value="Unassembled WGS sequence"/>
</dbReference>
<keyword evidence="1" id="KW-1133">Transmembrane helix</keyword>
<comment type="caution">
    <text evidence="3">The sequence shown here is derived from an EMBL/GenBank/DDBJ whole genome shotgun (WGS) entry which is preliminary data.</text>
</comment>
<evidence type="ECO:0000256" key="1">
    <source>
        <dbReference type="SAM" id="Phobius"/>
    </source>
</evidence>
<evidence type="ECO:0000313" key="3">
    <source>
        <dbReference type="EMBL" id="KAF5327240.1"/>
    </source>
</evidence>
<reference evidence="3 4" key="1">
    <citation type="journal article" date="2020" name="ISME J.">
        <title>Uncovering the hidden diversity of litter-decomposition mechanisms in mushroom-forming fungi.</title>
        <authorList>
            <person name="Floudas D."/>
            <person name="Bentzer J."/>
            <person name="Ahren D."/>
            <person name="Johansson T."/>
            <person name="Persson P."/>
            <person name="Tunlid A."/>
        </authorList>
    </citation>
    <scope>NUCLEOTIDE SEQUENCE [LARGE SCALE GENOMIC DNA]</scope>
    <source>
        <strain evidence="3 4">CBS 101986</strain>
    </source>
</reference>
<keyword evidence="4" id="KW-1185">Reference proteome</keyword>
<dbReference type="EMBL" id="JAACJJ010000014">
    <property type="protein sequence ID" value="KAF5327240.1"/>
    <property type="molecule type" value="Genomic_DNA"/>
</dbReference>
<keyword evidence="1" id="KW-0812">Transmembrane</keyword>
<protein>
    <recommendedName>
        <fullName evidence="2">DUF6535 domain-containing protein</fullName>
    </recommendedName>
</protein>
<dbReference type="AlphaFoldDB" id="A0A8H5BPZ8"/>
<accession>A0A8H5BPZ8</accession>
<dbReference type="Pfam" id="PF20153">
    <property type="entry name" value="DUF6535"/>
    <property type="match status" value="1"/>
</dbReference>
<gene>
    <name evidence="3" type="ORF">D9619_004761</name>
</gene>
<feature type="domain" description="DUF6535" evidence="2">
    <location>
        <begin position="2"/>
        <end position="62"/>
    </location>
</feature>
<feature type="transmembrane region" description="Helical" evidence="1">
    <location>
        <begin position="74"/>
        <end position="98"/>
    </location>
</feature>
<proteinExistence type="predicted"/>
<evidence type="ECO:0000259" key="2">
    <source>
        <dbReference type="Pfam" id="PF20153"/>
    </source>
</evidence>
<keyword evidence="1" id="KW-0472">Membrane</keyword>
<feature type="transmembrane region" description="Helical" evidence="1">
    <location>
        <begin position="38"/>
        <end position="62"/>
    </location>
</feature>
<organism evidence="3 4">
    <name type="scientific">Psilocybe cf. subviscida</name>
    <dbReference type="NCBI Taxonomy" id="2480587"/>
    <lineage>
        <taxon>Eukaryota</taxon>
        <taxon>Fungi</taxon>
        <taxon>Dikarya</taxon>
        <taxon>Basidiomycota</taxon>
        <taxon>Agaricomycotina</taxon>
        <taxon>Agaricomycetes</taxon>
        <taxon>Agaricomycetidae</taxon>
        <taxon>Agaricales</taxon>
        <taxon>Agaricineae</taxon>
        <taxon>Strophariaceae</taxon>
        <taxon>Psilocybe</taxon>
    </lineage>
</organism>
<dbReference type="InterPro" id="IPR045338">
    <property type="entry name" value="DUF6535"/>
</dbReference>
<evidence type="ECO:0000313" key="4">
    <source>
        <dbReference type="Proteomes" id="UP000567179"/>
    </source>
</evidence>
<sequence length="586" mass="65802">MTWIREYQKYPSNLSPKRAFAARNLLAEGLERWLVPEIFAALPFLLQTALALFLVGLADFLLHSNTVVAAPAVAMIVATLIFLLITTAAPSLQAVWIFNITRTSSIPIQCPYKSPRSWAFLRLTSSKLSRSVWYTLREIIVFTMYSGLLNPIRLASWNDFDGFWLDARQRLYTKSSVPSTFFSKMVANIDCDAARGIAHVVDGRAQDDAIATTIYHCFQQLPTSVNGDDVFQRMTLRLPEWMSSSSTSRKCVQLHRIDDGMVRAENEMFLLGRLPQTTIIDPLHVFRKRQLILFVKVVAYIFGSNDIRAASYLRTTEVTNGKKMDSVGKLFIPTCLKTVEGFESLPRPLSEGIQQDLAEVFDNLVKRAAAFGNDDYSSNLCFQEVLGDFMQLVKVVMMCGVLSASTNHQQMDYIGRILDSLARSASKRARTRRTCVVYLSMLFVSRFSRVDWAPIKQRSPRLAVAFEDLVDILNGLGMTDFSFSLKGSVYRRQCEGFVKEVQGPLGSSQQVRQEHRGGCSGIIVNFSTAQDGPGTDYHKHITLAVPDPVRLRLTPGNPGVKIKRYSAIPGQNHPVNYCDTFVEIPE</sequence>
<name>A0A8H5BPZ8_9AGAR</name>